<dbReference type="Proteomes" id="UP001595823">
    <property type="component" value="Unassembled WGS sequence"/>
</dbReference>
<feature type="transmembrane region" description="Helical" evidence="1">
    <location>
        <begin position="229"/>
        <end position="249"/>
    </location>
</feature>
<name>A0ABV8TTJ9_9ACTN</name>
<evidence type="ECO:0000313" key="3">
    <source>
        <dbReference type="Proteomes" id="UP001595823"/>
    </source>
</evidence>
<gene>
    <name evidence="2" type="ORF">ACFPET_01695</name>
</gene>
<dbReference type="RefSeq" id="WP_380617646.1">
    <property type="nucleotide sequence ID" value="NZ_JBHSDK010000002.1"/>
</dbReference>
<dbReference type="EMBL" id="JBHSDK010000002">
    <property type="protein sequence ID" value="MFC4333907.1"/>
    <property type="molecule type" value="Genomic_DNA"/>
</dbReference>
<evidence type="ECO:0000256" key="1">
    <source>
        <dbReference type="SAM" id="Phobius"/>
    </source>
</evidence>
<proteinExistence type="predicted"/>
<keyword evidence="1" id="KW-1133">Transmembrane helix</keyword>
<keyword evidence="1" id="KW-0812">Transmembrane</keyword>
<feature type="transmembrane region" description="Helical" evidence="1">
    <location>
        <begin position="142"/>
        <end position="175"/>
    </location>
</feature>
<feature type="transmembrane region" description="Helical" evidence="1">
    <location>
        <begin position="92"/>
        <end position="113"/>
    </location>
</feature>
<feature type="transmembrane region" description="Helical" evidence="1">
    <location>
        <begin position="47"/>
        <end position="68"/>
    </location>
</feature>
<keyword evidence="3" id="KW-1185">Reference proteome</keyword>
<accession>A0ABV8TTJ9</accession>
<evidence type="ECO:0000313" key="2">
    <source>
        <dbReference type="EMBL" id="MFC4333907.1"/>
    </source>
</evidence>
<sequence>MSDNPYWSDDDPQRFESRSDPLVTDTFSRWWDATLGVLGRSWRSMGIILLIGVAIPAFILNLISTFSIDRRSTYDFGDAMSGNAPEVDPGSASGLGLLGLVTLFLFAGSAMAAHRTAAAEAAGGFTTTSEALRGAFRKCWKLWLWMILGSVCVTVGFVLLVIPGLLVSFGLALMIPVATFQKRANPFGESFRLTFGDFGPALGRLVIAVLVYLVITCVLGIFTGFLSELFLSFAPVAVANVLIVVLSALYAVVSLIPTMWMLAAVLTTYASARGKREPVSAASLSAEAAETVA</sequence>
<feature type="transmembrane region" description="Helical" evidence="1">
    <location>
        <begin position="201"/>
        <end position="222"/>
    </location>
</feature>
<reference evidence="3" key="1">
    <citation type="journal article" date="2019" name="Int. J. Syst. Evol. Microbiol.">
        <title>The Global Catalogue of Microorganisms (GCM) 10K type strain sequencing project: providing services to taxonomists for standard genome sequencing and annotation.</title>
        <authorList>
            <consortium name="The Broad Institute Genomics Platform"/>
            <consortium name="The Broad Institute Genome Sequencing Center for Infectious Disease"/>
            <person name="Wu L."/>
            <person name="Ma J."/>
        </authorList>
    </citation>
    <scope>NUCLEOTIDE SEQUENCE [LARGE SCALE GENOMIC DNA]</scope>
    <source>
        <strain evidence="3">IBRC-M 10908</strain>
    </source>
</reference>
<organism evidence="2 3">
    <name type="scientific">Salininema proteolyticum</name>
    <dbReference type="NCBI Taxonomy" id="1607685"/>
    <lineage>
        <taxon>Bacteria</taxon>
        <taxon>Bacillati</taxon>
        <taxon>Actinomycetota</taxon>
        <taxon>Actinomycetes</taxon>
        <taxon>Glycomycetales</taxon>
        <taxon>Glycomycetaceae</taxon>
        <taxon>Salininema</taxon>
    </lineage>
</organism>
<protein>
    <recommendedName>
        <fullName evidence="4">Glycerophosphoryl diester phosphodiesterase membrane domain-containing protein</fullName>
    </recommendedName>
</protein>
<comment type="caution">
    <text evidence="2">The sequence shown here is derived from an EMBL/GenBank/DDBJ whole genome shotgun (WGS) entry which is preliminary data.</text>
</comment>
<evidence type="ECO:0008006" key="4">
    <source>
        <dbReference type="Google" id="ProtNLM"/>
    </source>
</evidence>
<keyword evidence="1" id="KW-0472">Membrane</keyword>